<protein>
    <recommendedName>
        <fullName evidence="5">Mitochondrial ATP synthase regulatory component factor B</fullName>
    </recommendedName>
</protein>
<dbReference type="Proteomes" id="UP000887568">
    <property type="component" value="Unplaced"/>
</dbReference>
<evidence type="ECO:0000256" key="1">
    <source>
        <dbReference type="SAM" id="MobiDB-lite"/>
    </source>
</evidence>
<organism evidence="3 4">
    <name type="scientific">Patiria miniata</name>
    <name type="common">Bat star</name>
    <name type="synonym">Asterina miniata</name>
    <dbReference type="NCBI Taxonomy" id="46514"/>
    <lineage>
        <taxon>Eukaryota</taxon>
        <taxon>Metazoa</taxon>
        <taxon>Echinodermata</taxon>
        <taxon>Eleutherozoa</taxon>
        <taxon>Asterozoa</taxon>
        <taxon>Asteroidea</taxon>
        <taxon>Valvatacea</taxon>
        <taxon>Valvatida</taxon>
        <taxon>Asterinidae</taxon>
        <taxon>Patiria</taxon>
    </lineage>
</organism>
<dbReference type="OMA" id="HAKVMAC"/>
<keyword evidence="2" id="KW-0732">Signal</keyword>
<dbReference type="Gene3D" id="3.80.10.10">
    <property type="entry name" value="Ribonuclease Inhibitor"/>
    <property type="match status" value="1"/>
</dbReference>
<dbReference type="SUPFAM" id="SSF52047">
    <property type="entry name" value="RNI-like"/>
    <property type="match status" value="1"/>
</dbReference>
<reference evidence="3" key="1">
    <citation type="submission" date="2022-11" db="UniProtKB">
        <authorList>
            <consortium name="EnsemblMetazoa"/>
        </authorList>
    </citation>
    <scope>IDENTIFICATION</scope>
</reference>
<evidence type="ECO:0000313" key="4">
    <source>
        <dbReference type="Proteomes" id="UP000887568"/>
    </source>
</evidence>
<dbReference type="RefSeq" id="XP_038078381.1">
    <property type="nucleotide sequence ID" value="XM_038222453.1"/>
</dbReference>
<dbReference type="InterPro" id="IPR032675">
    <property type="entry name" value="LRR_dom_sf"/>
</dbReference>
<dbReference type="RefSeq" id="XP_038078382.1">
    <property type="nucleotide sequence ID" value="XM_038222454.1"/>
</dbReference>
<evidence type="ECO:0000256" key="2">
    <source>
        <dbReference type="SAM" id="SignalP"/>
    </source>
</evidence>
<dbReference type="AlphaFoldDB" id="A0A914BS92"/>
<dbReference type="OrthoDB" id="5859291at2759"/>
<accession>A0A914BS92</accession>
<keyword evidence="4" id="KW-1185">Reference proteome</keyword>
<evidence type="ECO:0008006" key="5">
    <source>
        <dbReference type="Google" id="ProtNLM"/>
    </source>
</evidence>
<dbReference type="EnsemblMetazoa" id="XM_038222453.1">
    <property type="protein sequence ID" value="XP_038078381.1"/>
    <property type="gene ID" value="LOC119745826"/>
</dbReference>
<proteinExistence type="predicted"/>
<dbReference type="GeneID" id="119745826"/>
<name>A0A914BS92_PATMI</name>
<dbReference type="EnsemblMetazoa" id="XM_038222454.1">
    <property type="protein sequence ID" value="XP_038078382.1"/>
    <property type="gene ID" value="LOC119745826"/>
</dbReference>
<feature type="chain" id="PRO_5038275791" description="Mitochondrial ATP synthase regulatory component factor B" evidence="2">
    <location>
        <begin position="27"/>
        <end position="285"/>
    </location>
</feature>
<feature type="compositionally biased region" description="Basic and acidic residues" evidence="1">
    <location>
        <begin position="275"/>
        <end position="285"/>
    </location>
</feature>
<sequence length="285" mass="32531">MTPPTMLKLRTCLMALSVRTLQTTQASVCPCACGRGSVDALRSPGSMLRPAAGQLTYSQYRHMSLLYYMRTIPKRFKEFKKFQLNIVERPNEASKFPPEIATYLWLISMKAKVHFTNGKWYTSEVSGLREKRPVRELMKYNIDAIDAKGTLIDYHGMAQIIKLKKLKFLSFEGCPYIDDSCLGRLVHLQDSLTHLNINKCPQVTECGLVSLHHLSNLERMNMSDLPGVPHARVMACMLEDVLPNLRIGLVTEELERYASRRDKWRSTPSPDSCENETKEQVEKTS</sequence>
<feature type="region of interest" description="Disordered" evidence="1">
    <location>
        <begin position="259"/>
        <end position="285"/>
    </location>
</feature>
<evidence type="ECO:0000313" key="3">
    <source>
        <dbReference type="EnsemblMetazoa" id="XP_038078382.1"/>
    </source>
</evidence>
<feature type="signal peptide" evidence="2">
    <location>
        <begin position="1"/>
        <end position="26"/>
    </location>
</feature>